<comment type="similarity">
    <text evidence="1 8">Belongs to the thioredoxin family.</text>
</comment>
<evidence type="ECO:0000313" key="13">
    <source>
        <dbReference type="Proteomes" id="UP000823868"/>
    </source>
</evidence>
<dbReference type="PIRSF" id="PIRSF000077">
    <property type="entry name" value="Thioredoxin"/>
    <property type="match status" value="1"/>
</dbReference>
<evidence type="ECO:0000256" key="5">
    <source>
        <dbReference type="ARBA" id="ARBA00023157"/>
    </source>
</evidence>
<reference evidence="12" key="1">
    <citation type="journal article" date="2021" name="PeerJ">
        <title>Extensive microbial diversity within the chicken gut microbiome revealed by metagenomics and culture.</title>
        <authorList>
            <person name="Gilroy R."/>
            <person name="Ravi A."/>
            <person name="Getino M."/>
            <person name="Pursley I."/>
            <person name="Horton D.L."/>
            <person name="Alikhan N.F."/>
            <person name="Baker D."/>
            <person name="Gharbi K."/>
            <person name="Hall N."/>
            <person name="Watson M."/>
            <person name="Adriaenssens E.M."/>
            <person name="Foster-Nyarko E."/>
            <person name="Jarju S."/>
            <person name="Secka A."/>
            <person name="Antonio M."/>
            <person name="Oren A."/>
            <person name="Chaudhuri R.R."/>
            <person name="La Ragione R."/>
            <person name="Hildebrand F."/>
            <person name="Pallen M.J."/>
        </authorList>
    </citation>
    <scope>NUCLEOTIDE SEQUENCE</scope>
    <source>
        <strain evidence="12">ChiBcec16_6824</strain>
    </source>
</reference>
<feature type="active site" description="Nucleophile" evidence="9">
    <location>
        <position position="30"/>
    </location>
</feature>
<comment type="caution">
    <text evidence="12">The sequence shown here is derived from an EMBL/GenBank/DDBJ whole genome shotgun (WGS) entry which is preliminary data.</text>
</comment>
<feature type="site" description="Contributes to redox potential value" evidence="9">
    <location>
        <position position="32"/>
    </location>
</feature>
<proteinExistence type="inferred from homology"/>
<evidence type="ECO:0000256" key="1">
    <source>
        <dbReference type="ARBA" id="ARBA00008987"/>
    </source>
</evidence>
<feature type="domain" description="Thioredoxin" evidence="11">
    <location>
        <begin position="1"/>
        <end position="105"/>
    </location>
</feature>
<evidence type="ECO:0000256" key="8">
    <source>
        <dbReference type="PIRNR" id="PIRNR000077"/>
    </source>
</evidence>
<accession>A0A9D2BZB7</accession>
<dbReference type="InterPro" id="IPR013766">
    <property type="entry name" value="Thioredoxin_domain"/>
</dbReference>
<evidence type="ECO:0000256" key="9">
    <source>
        <dbReference type="PIRSR" id="PIRSR000077-1"/>
    </source>
</evidence>
<feature type="site" description="Contributes to redox potential value" evidence="9">
    <location>
        <position position="31"/>
    </location>
</feature>
<dbReference type="NCBIfam" id="TIGR01068">
    <property type="entry name" value="thioredoxin"/>
    <property type="match status" value="1"/>
</dbReference>
<dbReference type="GO" id="GO:0045454">
    <property type="term" value="P:cell redox homeostasis"/>
    <property type="evidence" value="ECO:0007669"/>
    <property type="project" value="TreeGrafter"/>
</dbReference>
<feature type="disulfide bond" description="Redox-active" evidence="10">
    <location>
        <begin position="30"/>
        <end position="33"/>
    </location>
</feature>
<evidence type="ECO:0000313" key="12">
    <source>
        <dbReference type="EMBL" id="HIY22172.1"/>
    </source>
</evidence>
<dbReference type="PANTHER" id="PTHR45663">
    <property type="entry name" value="GEO12009P1"/>
    <property type="match status" value="1"/>
</dbReference>
<keyword evidence="3" id="KW-0813">Transport</keyword>
<evidence type="ECO:0000259" key="11">
    <source>
        <dbReference type="PROSITE" id="PS51352"/>
    </source>
</evidence>
<dbReference type="FunFam" id="3.40.30.10:FF:000001">
    <property type="entry name" value="Thioredoxin"/>
    <property type="match status" value="1"/>
</dbReference>
<dbReference type="SUPFAM" id="SSF52833">
    <property type="entry name" value="Thioredoxin-like"/>
    <property type="match status" value="1"/>
</dbReference>
<dbReference type="PROSITE" id="PS51352">
    <property type="entry name" value="THIOREDOXIN_2"/>
    <property type="match status" value="1"/>
</dbReference>
<dbReference type="EMBL" id="DXDX01000177">
    <property type="protein sequence ID" value="HIY22172.1"/>
    <property type="molecule type" value="Genomic_DNA"/>
</dbReference>
<evidence type="ECO:0000256" key="2">
    <source>
        <dbReference type="ARBA" id="ARBA00020570"/>
    </source>
</evidence>
<dbReference type="InterPro" id="IPR017937">
    <property type="entry name" value="Thioredoxin_CS"/>
</dbReference>
<dbReference type="CDD" id="cd02947">
    <property type="entry name" value="TRX_family"/>
    <property type="match status" value="1"/>
</dbReference>
<keyword evidence="6 10" id="KW-0676">Redox-active center</keyword>
<organism evidence="12 13">
    <name type="scientific">Candidatus Flavonifractor merdigallinarum</name>
    <dbReference type="NCBI Taxonomy" id="2838589"/>
    <lineage>
        <taxon>Bacteria</taxon>
        <taxon>Bacillati</taxon>
        <taxon>Bacillota</taxon>
        <taxon>Clostridia</taxon>
        <taxon>Eubacteriales</taxon>
        <taxon>Oscillospiraceae</taxon>
        <taxon>Flavonifractor</taxon>
    </lineage>
</organism>
<evidence type="ECO:0000256" key="4">
    <source>
        <dbReference type="ARBA" id="ARBA00022982"/>
    </source>
</evidence>
<name>A0A9D2BZB7_9FIRM</name>
<feature type="active site" description="Nucleophile" evidence="9">
    <location>
        <position position="33"/>
    </location>
</feature>
<keyword evidence="5 10" id="KW-1015">Disulfide bond</keyword>
<dbReference type="PRINTS" id="PR00421">
    <property type="entry name" value="THIOREDOXIN"/>
</dbReference>
<keyword evidence="4" id="KW-0249">Electron transport</keyword>
<dbReference type="InterPro" id="IPR036249">
    <property type="entry name" value="Thioredoxin-like_sf"/>
</dbReference>
<evidence type="ECO:0000256" key="7">
    <source>
        <dbReference type="NCBIfam" id="TIGR01068"/>
    </source>
</evidence>
<feature type="site" description="Deprotonates C-terminal active site Cys" evidence="9">
    <location>
        <position position="24"/>
    </location>
</feature>
<dbReference type="GO" id="GO:0015035">
    <property type="term" value="F:protein-disulfide reductase activity"/>
    <property type="evidence" value="ECO:0007669"/>
    <property type="project" value="UniProtKB-UniRule"/>
</dbReference>
<reference evidence="12" key="2">
    <citation type="submission" date="2021-04" db="EMBL/GenBank/DDBJ databases">
        <authorList>
            <person name="Gilroy R."/>
        </authorList>
    </citation>
    <scope>NUCLEOTIDE SEQUENCE</scope>
    <source>
        <strain evidence="12">ChiBcec16_6824</strain>
    </source>
</reference>
<dbReference type="Pfam" id="PF00085">
    <property type="entry name" value="Thioredoxin"/>
    <property type="match status" value="1"/>
</dbReference>
<dbReference type="PROSITE" id="PS00194">
    <property type="entry name" value="THIOREDOXIN_1"/>
    <property type="match status" value="1"/>
</dbReference>
<sequence>MAPYHFNLDGLKKAVSSGNLTMVDFWASWCGPCRMVAPTIEKLADQYEGRAIVGKVNTDEEPALAQSLGIMNIPTVIFFKDGKEIDRKVGVMPPEAYQAVLDANL</sequence>
<dbReference type="Proteomes" id="UP000823868">
    <property type="component" value="Unassembled WGS sequence"/>
</dbReference>
<evidence type="ECO:0000256" key="10">
    <source>
        <dbReference type="PIRSR" id="PIRSR000077-4"/>
    </source>
</evidence>
<dbReference type="Gene3D" id="3.40.30.10">
    <property type="entry name" value="Glutaredoxin"/>
    <property type="match status" value="1"/>
</dbReference>
<dbReference type="AlphaFoldDB" id="A0A9D2BZB7"/>
<dbReference type="PANTHER" id="PTHR45663:SF11">
    <property type="entry name" value="GEO12009P1"/>
    <property type="match status" value="1"/>
</dbReference>
<dbReference type="InterPro" id="IPR005746">
    <property type="entry name" value="Thioredoxin"/>
</dbReference>
<evidence type="ECO:0000256" key="6">
    <source>
        <dbReference type="ARBA" id="ARBA00023284"/>
    </source>
</evidence>
<dbReference type="GO" id="GO:0005829">
    <property type="term" value="C:cytosol"/>
    <property type="evidence" value="ECO:0007669"/>
    <property type="project" value="TreeGrafter"/>
</dbReference>
<evidence type="ECO:0000256" key="3">
    <source>
        <dbReference type="ARBA" id="ARBA00022448"/>
    </source>
</evidence>
<protein>
    <recommendedName>
        <fullName evidence="2 7">Thioredoxin</fullName>
    </recommendedName>
</protein>
<gene>
    <name evidence="12" type="primary">trxA</name>
    <name evidence="12" type="ORF">H9841_09785</name>
</gene>